<evidence type="ECO:0000313" key="13">
    <source>
        <dbReference type="Proteomes" id="UP001652504"/>
    </source>
</evidence>
<evidence type="ECO:0000259" key="11">
    <source>
        <dbReference type="PROSITE" id="PS50885"/>
    </source>
</evidence>
<evidence type="ECO:0000256" key="8">
    <source>
        <dbReference type="SAM" id="Coils"/>
    </source>
</evidence>
<name>A0ABT3A7W8_9ALTE</name>
<dbReference type="PROSITE" id="PS50885">
    <property type="entry name" value="HAMP"/>
    <property type="match status" value="1"/>
</dbReference>
<keyword evidence="3 9" id="KW-1133">Transmembrane helix</keyword>
<dbReference type="InterPro" id="IPR013587">
    <property type="entry name" value="Nitrate/nitrite_sensing"/>
</dbReference>
<dbReference type="Pfam" id="PF00672">
    <property type="entry name" value="HAMP"/>
    <property type="match status" value="1"/>
</dbReference>
<dbReference type="CDD" id="cd06225">
    <property type="entry name" value="HAMP"/>
    <property type="match status" value="1"/>
</dbReference>
<gene>
    <name evidence="12" type="ORF">OE749_08185</name>
</gene>
<evidence type="ECO:0000256" key="3">
    <source>
        <dbReference type="ARBA" id="ARBA00022989"/>
    </source>
</evidence>
<dbReference type="SMART" id="SM00304">
    <property type="entry name" value="HAMP"/>
    <property type="match status" value="1"/>
</dbReference>
<dbReference type="SMART" id="SM00283">
    <property type="entry name" value="MA"/>
    <property type="match status" value="1"/>
</dbReference>
<protein>
    <submittedName>
        <fullName evidence="12">Methyl-accepting chemotaxis protein</fullName>
    </submittedName>
</protein>
<sequence length="663" mass="73367">MQFFKYFSIVQISGAIGGLCLLFIVYLAFRVSADDWKTVADSRNDVELITLLDALESIAHEHARERGLTAGYLGNPSSEQKAKVDQQRVLADRAVTDFNAMLNDNGLDTLGISERTKLLVEQLPKRDELRQLIDDQAEVNAFAFYSQFNRLALDAARSLVPAITAATTSQDLRAAILLARLKERVGQVRGKINGVLAKQDITEPQKVEIQGYKDDIDLLIEYLLLELDDRRKREFREALKKDSVYTFNVTVEKVMRHVPGREWTIAEPNWFKLASEFITELQTVLDGKWSDIRDEARAHKEAAFKNVIVTLSLCVLLLASIVWAYLMLSSTLRNQLRLLKQSLNQVTDHGDLTVTVDIDSDNELGDIARSINRMLDSLKDLIVGLSNSVDVGAHLSEGLDRATSSILHDATYTQEMANNIASATKQMANTSEEIASSANATLFASQNLDNIADKSLAINETTSDAMKRLSRGMEGAQHKAGMMESQLAEIQSILDTINGVSEQTNLLALNAAIEAARAGEHGRGFSVVADEVRKLASRSREASEQISQLLEKLKAASFDVIKEIDSNATRTVEMMKDVEANAETATLVKKQANNLEAMASTMSASAEQQSLTSNQVAKEVTSVQDAAQKELELASELRTLFDDVKENTMMLQRTLDSFVIEKS</sequence>
<comment type="similarity">
    <text evidence="6">Belongs to the methyl-accepting chemotaxis (MCP) protein family.</text>
</comment>
<evidence type="ECO:0000313" key="12">
    <source>
        <dbReference type="EMBL" id="MCV2884672.1"/>
    </source>
</evidence>
<dbReference type="PANTHER" id="PTHR32089:SF119">
    <property type="entry name" value="METHYL-ACCEPTING CHEMOTAXIS PROTEIN CTPL"/>
    <property type="match status" value="1"/>
</dbReference>
<dbReference type="Proteomes" id="UP001652504">
    <property type="component" value="Unassembled WGS sequence"/>
</dbReference>
<proteinExistence type="inferred from homology"/>
<dbReference type="PANTHER" id="PTHR32089">
    <property type="entry name" value="METHYL-ACCEPTING CHEMOTAXIS PROTEIN MCPB"/>
    <property type="match status" value="1"/>
</dbReference>
<evidence type="ECO:0000256" key="9">
    <source>
        <dbReference type="SAM" id="Phobius"/>
    </source>
</evidence>
<comment type="subcellular location">
    <subcellularLocation>
        <location evidence="1">Membrane</location>
        <topology evidence="1">Multi-pass membrane protein</topology>
    </subcellularLocation>
</comment>
<evidence type="ECO:0000256" key="1">
    <source>
        <dbReference type="ARBA" id="ARBA00004141"/>
    </source>
</evidence>
<dbReference type="PRINTS" id="PR00260">
    <property type="entry name" value="CHEMTRNSDUCR"/>
</dbReference>
<dbReference type="SUPFAM" id="SSF58104">
    <property type="entry name" value="Methyl-accepting chemotaxis protein (MCP) signaling domain"/>
    <property type="match status" value="1"/>
</dbReference>
<evidence type="ECO:0000259" key="10">
    <source>
        <dbReference type="PROSITE" id="PS50111"/>
    </source>
</evidence>
<keyword evidence="8" id="KW-0175">Coiled coil</keyword>
<keyword evidence="5 7" id="KW-0807">Transducer</keyword>
<comment type="caution">
    <text evidence="12">The sequence shown here is derived from an EMBL/GenBank/DDBJ whole genome shotgun (WGS) entry which is preliminary data.</text>
</comment>
<dbReference type="Pfam" id="PF00015">
    <property type="entry name" value="MCPsignal"/>
    <property type="match status" value="1"/>
</dbReference>
<reference evidence="12 13" key="1">
    <citation type="submission" date="2022-10" db="EMBL/GenBank/DDBJ databases">
        <title>Aestuariibacter sp. AA17 isolated from Montipora capitata coral fragment.</title>
        <authorList>
            <person name="Emsley S.A."/>
            <person name="Pfannmuller K.M."/>
            <person name="Loughran R.M."/>
            <person name="Shlafstein M."/>
            <person name="Papke E."/>
            <person name="Saw J.H."/>
            <person name="Ushijima B."/>
            <person name="Videau P."/>
        </authorList>
    </citation>
    <scope>NUCLEOTIDE SEQUENCE [LARGE SCALE GENOMIC DNA]</scope>
    <source>
        <strain evidence="12 13">AA17</strain>
    </source>
</reference>
<dbReference type="PROSITE" id="PS50111">
    <property type="entry name" value="CHEMOTAXIS_TRANSDUC_2"/>
    <property type="match status" value="1"/>
</dbReference>
<keyword evidence="4 9" id="KW-0472">Membrane</keyword>
<evidence type="ECO:0000256" key="4">
    <source>
        <dbReference type="ARBA" id="ARBA00023136"/>
    </source>
</evidence>
<evidence type="ECO:0000256" key="6">
    <source>
        <dbReference type="ARBA" id="ARBA00029447"/>
    </source>
</evidence>
<dbReference type="Gene3D" id="1.10.287.950">
    <property type="entry name" value="Methyl-accepting chemotaxis protein"/>
    <property type="match status" value="1"/>
</dbReference>
<feature type="domain" description="HAMP" evidence="11">
    <location>
        <begin position="330"/>
        <end position="383"/>
    </location>
</feature>
<keyword evidence="2 9" id="KW-0812">Transmembrane</keyword>
<keyword evidence="13" id="KW-1185">Reference proteome</keyword>
<dbReference type="InterPro" id="IPR003660">
    <property type="entry name" value="HAMP_dom"/>
</dbReference>
<dbReference type="InterPro" id="IPR004089">
    <property type="entry name" value="MCPsignal_dom"/>
</dbReference>
<dbReference type="Pfam" id="PF08376">
    <property type="entry name" value="NIT"/>
    <property type="match status" value="1"/>
</dbReference>
<feature type="domain" description="Methyl-accepting transducer" evidence="10">
    <location>
        <begin position="388"/>
        <end position="624"/>
    </location>
</feature>
<dbReference type="RefSeq" id="WP_263711949.1">
    <property type="nucleotide sequence ID" value="NZ_JAOWKX010000003.1"/>
</dbReference>
<feature type="transmembrane region" description="Helical" evidence="9">
    <location>
        <begin position="6"/>
        <end position="29"/>
    </location>
</feature>
<accession>A0ABT3A7W8</accession>
<feature type="transmembrane region" description="Helical" evidence="9">
    <location>
        <begin position="307"/>
        <end position="328"/>
    </location>
</feature>
<evidence type="ECO:0000256" key="5">
    <source>
        <dbReference type="ARBA" id="ARBA00023224"/>
    </source>
</evidence>
<evidence type="ECO:0000256" key="7">
    <source>
        <dbReference type="PROSITE-ProRule" id="PRU00284"/>
    </source>
</evidence>
<dbReference type="InterPro" id="IPR004090">
    <property type="entry name" value="Chemotax_Me-accpt_rcpt"/>
</dbReference>
<feature type="coiled-coil region" evidence="8">
    <location>
        <begin position="532"/>
        <end position="595"/>
    </location>
</feature>
<dbReference type="EMBL" id="JAOWKX010000003">
    <property type="protein sequence ID" value="MCV2884672.1"/>
    <property type="molecule type" value="Genomic_DNA"/>
</dbReference>
<evidence type="ECO:0000256" key="2">
    <source>
        <dbReference type="ARBA" id="ARBA00022692"/>
    </source>
</evidence>
<organism evidence="12 13">
    <name type="scientific">Fluctibacter corallii</name>
    <dbReference type="NCBI Taxonomy" id="2984329"/>
    <lineage>
        <taxon>Bacteria</taxon>
        <taxon>Pseudomonadati</taxon>
        <taxon>Pseudomonadota</taxon>
        <taxon>Gammaproteobacteria</taxon>
        <taxon>Alteromonadales</taxon>
        <taxon>Alteromonadaceae</taxon>
        <taxon>Fluctibacter</taxon>
    </lineage>
</organism>